<keyword evidence="1" id="KW-0732">Signal</keyword>
<sequence>MLLMELVLISATSRLEGECSVWYFSNGCLVRDLCEPVAFGAIAQTEVRNRDPSLTGQVVRHRLDPGSKAFRASTQTYGARTRDLSLLVQILTSEFKSSLIG</sequence>
<evidence type="ECO:0000256" key="1">
    <source>
        <dbReference type="SAM" id="SignalP"/>
    </source>
</evidence>
<keyword evidence="3" id="KW-1185">Reference proteome</keyword>
<dbReference type="EMBL" id="JAIWYP010000012">
    <property type="protein sequence ID" value="KAH3728048.1"/>
    <property type="molecule type" value="Genomic_DNA"/>
</dbReference>
<comment type="caution">
    <text evidence="2">The sequence shown here is derived from an EMBL/GenBank/DDBJ whole genome shotgun (WGS) entry which is preliminary data.</text>
</comment>
<dbReference type="Proteomes" id="UP000828390">
    <property type="component" value="Unassembled WGS sequence"/>
</dbReference>
<dbReference type="AlphaFoldDB" id="A0A9D4CPH3"/>
<protein>
    <submittedName>
        <fullName evidence="2">Uncharacterized protein</fullName>
    </submittedName>
</protein>
<reference evidence="2" key="1">
    <citation type="journal article" date="2019" name="bioRxiv">
        <title>The Genome of the Zebra Mussel, Dreissena polymorpha: A Resource for Invasive Species Research.</title>
        <authorList>
            <person name="McCartney M.A."/>
            <person name="Auch B."/>
            <person name="Kono T."/>
            <person name="Mallez S."/>
            <person name="Zhang Y."/>
            <person name="Obille A."/>
            <person name="Becker A."/>
            <person name="Abrahante J.E."/>
            <person name="Garbe J."/>
            <person name="Badalamenti J.P."/>
            <person name="Herman A."/>
            <person name="Mangelson H."/>
            <person name="Liachko I."/>
            <person name="Sullivan S."/>
            <person name="Sone E.D."/>
            <person name="Koren S."/>
            <person name="Silverstein K.A.T."/>
            <person name="Beckman K.B."/>
            <person name="Gohl D.M."/>
        </authorList>
    </citation>
    <scope>NUCLEOTIDE SEQUENCE</scope>
    <source>
        <strain evidence="2">Duluth1</strain>
        <tissue evidence="2">Whole animal</tissue>
    </source>
</reference>
<accession>A0A9D4CPH3</accession>
<name>A0A9D4CPH3_DREPO</name>
<feature type="signal peptide" evidence="1">
    <location>
        <begin position="1"/>
        <end position="17"/>
    </location>
</feature>
<evidence type="ECO:0000313" key="3">
    <source>
        <dbReference type="Proteomes" id="UP000828390"/>
    </source>
</evidence>
<gene>
    <name evidence="2" type="ORF">DPMN_053994</name>
</gene>
<feature type="chain" id="PRO_5038561837" evidence="1">
    <location>
        <begin position="18"/>
        <end position="101"/>
    </location>
</feature>
<evidence type="ECO:0000313" key="2">
    <source>
        <dbReference type="EMBL" id="KAH3728048.1"/>
    </source>
</evidence>
<proteinExistence type="predicted"/>
<reference evidence="2" key="2">
    <citation type="submission" date="2020-11" db="EMBL/GenBank/DDBJ databases">
        <authorList>
            <person name="McCartney M.A."/>
            <person name="Auch B."/>
            <person name="Kono T."/>
            <person name="Mallez S."/>
            <person name="Becker A."/>
            <person name="Gohl D.M."/>
            <person name="Silverstein K.A.T."/>
            <person name="Koren S."/>
            <person name="Bechman K.B."/>
            <person name="Herman A."/>
            <person name="Abrahante J.E."/>
            <person name="Garbe J."/>
        </authorList>
    </citation>
    <scope>NUCLEOTIDE SEQUENCE</scope>
    <source>
        <strain evidence="2">Duluth1</strain>
        <tissue evidence="2">Whole animal</tissue>
    </source>
</reference>
<organism evidence="2 3">
    <name type="scientific">Dreissena polymorpha</name>
    <name type="common">Zebra mussel</name>
    <name type="synonym">Mytilus polymorpha</name>
    <dbReference type="NCBI Taxonomy" id="45954"/>
    <lineage>
        <taxon>Eukaryota</taxon>
        <taxon>Metazoa</taxon>
        <taxon>Spiralia</taxon>
        <taxon>Lophotrochozoa</taxon>
        <taxon>Mollusca</taxon>
        <taxon>Bivalvia</taxon>
        <taxon>Autobranchia</taxon>
        <taxon>Heteroconchia</taxon>
        <taxon>Euheterodonta</taxon>
        <taxon>Imparidentia</taxon>
        <taxon>Neoheterodontei</taxon>
        <taxon>Myida</taxon>
        <taxon>Dreissenoidea</taxon>
        <taxon>Dreissenidae</taxon>
        <taxon>Dreissena</taxon>
    </lineage>
</organism>